<evidence type="ECO:0000256" key="6">
    <source>
        <dbReference type="ARBA" id="ARBA00022777"/>
    </source>
</evidence>
<dbReference type="Pfam" id="PF07568">
    <property type="entry name" value="HisKA_2"/>
    <property type="match status" value="1"/>
</dbReference>
<dbReference type="InterPro" id="IPR011495">
    <property type="entry name" value="Sig_transdc_His_kin_sub2_dim/P"/>
</dbReference>
<feature type="domain" description="Response regulatory" evidence="12">
    <location>
        <begin position="3"/>
        <end position="118"/>
    </location>
</feature>
<evidence type="ECO:0000256" key="5">
    <source>
        <dbReference type="ARBA" id="ARBA00022741"/>
    </source>
</evidence>
<reference evidence="15 16" key="1">
    <citation type="submission" date="2024-03" db="EMBL/GenBank/DDBJ databases">
        <title>Ignisphaera cupida sp. nov., a hyperthermophilic hydrolytic archaeon from a hot spring of Kamchatka, and proposal of Ignisphaeraceae fam. nov.</title>
        <authorList>
            <person name="Podosokorskaya O.A."/>
            <person name="Elcheninov A.G."/>
            <person name="Maltseva A.I."/>
            <person name="Zayulina K.S."/>
            <person name="Novikov A."/>
            <person name="Merkel A.Y."/>
        </authorList>
    </citation>
    <scope>NUCLEOTIDE SEQUENCE [LARGE SCALE GENOMIC DNA]</scope>
    <source>
        <strain evidence="15 16">38H-sp</strain>
    </source>
</reference>
<dbReference type="EC" id="2.7.13.3" evidence="2"/>
<dbReference type="SMART" id="SM00448">
    <property type="entry name" value="REC"/>
    <property type="match status" value="1"/>
</dbReference>
<feature type="domain" description="Histidine kinase" evidence="11">
    <location>
        <begin position="399"/>
        <end position="598"/>
    </location>
</feature>
<dbReference type="InterPro" id="IPR001789">
    <property type="entry name" value="Sig_transdc_resp-reg_receiver"/>
</dbReference>
<evidence type="ECO:0000256" key="9">
    <source>
        <dbReference type="PROSITE-ProRule" id="PRU00169"/>
    </source>
</evidence>
<dbReference type="Pfam" id="PF08448">
    <property type="entry name" value="PAS_4"/>
    <property type="match status" value="1"/>
</dbReference>
<dbReference type="InterPro" id="IPR003594">
    <property type="entry name" value="HATPase_dom"/>
</dbReference>
<dbReference type="SUPFAM" id="SSF52172">
    <property type="entry name" value="CheY-like"/>
    <property type="match status" value="1"/>
</dbReference>
<evidence type="ECO:0000259" key="13">
    <source>
        <dbReference type="PROSITE" id="PS50112"/>
    </source>
</evidence>
<dbReference type="InterPro" id="IPR013767">
    <property type="entry name" value="PAS_fold"/>
</dbReference>
<dbReference type="InterPro" id="IPR035965">
    <property type="entry name" value="PAS-like_dom_sf"/>
</dbReference>
<dbReference type="Pfam" id="PF02518">
    <property type="entry name" value="HATPase_c"/>
    <property type="match status" value="1"/>
</dbReference>
<evidence type="ECO:0000256" key="7">
    <source>
        <dbReference type="ARBA" id="ARBA00022840"/>
    </source>
</evidence>
<comment type="catalytic activity">
    <reaction evidence="1">
        <text>ATP + protein L-histidine = ADP + protein N-phospho-L-histidine.</text>
        <dbReference type="EC" id="2.7.13.3"/>
    </reaction>
</comment>
<evidence type="ECO:0000256" key="2">
    <source>
        <dbReference type="ARBA" id="ARBA00012438"/>
    </source>
</evidence>
<dbReference type="PANTHER" id="PTHR41523">
    <property type="entry name" value="TWO-COMPONENT SYSTEM SENSOR PROTEIN"/>
    <property type="match status" value="1"/>
</dbReference>
<keyword evidence="5" id="KW-0547">Nucleotide-binding</keyword>
<keyword evidence="3 9" id="KW-0597">Phosphoprotein</keyword>
<dbReference type="InterPro" id="IPR000700">
    <property type="entry name" value="PAS-assoc_C"/>
</dbReference>
<name>A0ABU9UBS4_9SPIR</name>
<keyword evidence="16" id="KW-1185">Reference proteome</keyword>
<keyword evidence="10" id="KW-0175">Coiled coil</keyword>
<dbReference type="SUPFAM" id="SSF55874">
    <property type="entry name" value="ATPase domain of HSP90 chaperone/DNA topoisomerase II/histidine kinase"/>
    <property type="match status" value="1"/>
</dbReference>
<keyword evidence="6" id="KW-0418">Kinase</keyword>
<dbReference type="SUPFAM" id="SSF55785">
    <property type="entry name" value="PYP-like sensor domain (PAS domain)"/>
    <property type="match status" value="2"/>
</dbReference>
<proteinExistence type="predicted"/>
<feature type="domain" description="PAS" evidence="13">
    <location>
        <begin position="257"/>
        <end position="327"/>
    </location>
</feature>
<dbReference type="Proteomes" id="UP001466331">
    <property type="component" value="Unassembled WGS sequence"/>
</dbReference>
<dbReference type="PROSITE" id="PS50112">
    <property type="entry name" value="PAS"/>
    <property type="match status" value="1"/>
</dbReference>
<evidence type="ECO:0000259" key="12">
    <source>
        <dbReference type="PROSITE" id="PS50110"/>
    </source>
</evidence>
<keyword evidence="7" id="KW-0067">ATP-binding</keyword>
<evidence type="ECO:0000313" key="15">
    <source>
        <dbReference type="EMBL" id="MEM5948117.1"/>
    </source>
</evidence>
<protein>
    <recommendedName>
        <fullName evidence="2">histidine kinase</fullName>
        <ecNumber evidence="2">2.7.13.3</ecNumber>
    </recommendedName>
</protein>
<accession>A0ABU9UBS4</accession>
<dbReference type="PROSITE" id="PS50109">
    <property type="entry name" value="HIS_KIN"/>
    <property type="match status" value="1"/>
</dbReference>
<sequence length="598" mass="67872">MAKIMLVEDEALIALDIKNSLESAGHEVLLAANAKKALECTENNQDIELFILDIGLDGKLSGIELAEKIRKTKKESIIFFSNFSDNDTLNRLAKIENSIFLPKLISREILISNISLLLHTTKKKRKRTTINPISTAFAELFETMEEGVSLNQLVPDIKTPTGYKIIRVNQAFCNIIGKKKEELEGKMANEVLPSLPEHFVEKMLEVVRERKSQRFNLHLEDIDRHLSVSLIPWNMGFGAIWRDITEEIKLTEALRKSESRYRVLVENQTDMVVKVDTEGRFLYVSPSYCAVFGKSEEELLGRSFVPLVHPDDRESTLKAIENVYRPPYTAYMEQRAITKDGYRWIAWSDSAIMDEEGNIKAIIGVGRDIHDKKTAEIELNKTRKKLEETLEEKEILLKELIHRVKNTLSLILSFIHLEKASWDNKRFLSRMDSLEARIKSLSELYGLLHSTGNIKKIDVSFYIEKLVETIIKAYGMYHKIELVTKLDSIKMPAKEATSIGLIVTETVTNACKYAFEGRESGRLSIQLNKKDDLIYINIEDNGIGIQQKEGEKGEDFDQSTHGGLGLQLIPLLVQQLGGDIETSTDNTGTRICISIPGK</sequence>
<dbReference type="SMART" id="SM00387">
    <property type="entry name" value="HATPase_c"/>
    <property type="match status" value="1"/>
</dbReference>
<dbReference type="PANTHER" id="PTHR41523:SF8">
    <property type="entry name" value="ETHYLENE RESPONSE SENSOR PROTEIN"/>
    <property type="match status" value="1"/>
</dbReference>
<dbReference type="SMART" id="SM00091">
    <property type="entry name" value="PAS"/>
    <property type="match status" value="2"/>
</dbReference>
<evidence type="ECO:0000256" key="3">
    <source>
        <dbReference type="ARBA" id="ARBA00022553"/>
    </source>
</evidence>
<evidence type="ECO:0000256" key="8">
    <source>
        <dbReference type="ARBA" id="ARBA00023026"/>
    </source>
</evidence>
<dbReference type="InterPro" id="IPR036890">
    <property type="entry name" value="HATPase_C_sf"/>
</dbReference>
<dbReference type="InterPro" id="IPR011006">
    <property type="entry name" value="CheY-like_superfamily"/>
</dbReference>
<evidence type="ECO:0000256" key="1">
    <source>
        <dbReference type="ARBA" id="ARBA00000085"/>
    </source>
</evidence>
<dbReference type="Gene3D" id="3.30.565.10">
    <property type="entry name" value="Histidine kinase-like ATPase, C-terminal domain"/>
    <property type="match status" value="1"/>
</dbReference>
<dbReference type="CDD" id="cd00130">
    <property type="entry name" value="PAS"/>
    <property type="match status" value="1"/>
</dbReference>
<dbReference type="SMART" id="SM00086">
    <property type="entry name" value="PAC"/>
    <property type="match status" value="1"/>
</dbReference>
<dbReference type="InterPro" id="IPR005467">
    <property type="entry name" value="His_kinase_dom"/>
</dbReference>
<dbReference type="NCBIfam" id="TIGR00229">
    <property type="entry name" value="sensory_box"/>
    <property type="match status" value="2"/>
</dbReference>
<evidence type="ECO:0000313" key="16">
    <source>
        <dbReference type="Proteomes" id="UP001466331"/>
    </source>
</evidence>
<comment type="caution">
    <text evidence="15">The sequence shown here is derived from an EMBL/GenBank/DDBJ whole genome shotgun (WGS) entry which is preliminary data.</text>
</comment>
<evidence type="ECO:0000259" key="14">
    <source>
        <dbReference type="PROSITE" id="PS50113"/>
    </source>
</evidence>
<dbReference type="PROSITE" id="PS50110">
    <property type="entry name" value="RESPONSE_REGULATORY"/>
    <property type="match status" value="1"/>
</dbReference>
<feature type="modified residue" description="4-aspartylphosphate" evidence="9">
    <location>
        <position position="53"/>
    </location>
</feature>
<dbReference type="InterPro" id="IPR001610">
    <property type="entry name" value="PAC"/>
</dbReference>
<dbReference type="Gene3D" id="3.30.450.20">
    <property type="entry name" value="PAS domain"/>
    <property type="match status" value="2"/>
</dbReference>
<dbReference type="RefSeq" id="WP_420069563.1">
    <property type="nucleotide sequence ID" value="NZ_JBCHKQ010000002.1"/>
</dbReference>
<feature type="domain" description="PAC" evidence="14">
    <location>
        <begin position="330"/>
        <end position="381"/>
    </location>
</feature>
<dbReference type="Pfam" id="PF00072">
    <property type="entry name" value="Response_reg"/>
    <property type="match status" value="1"/>
</dbReference>
<dbReference type="InterPro" id="IPR000014">
    <property type="entry name" value="PAS"/>
</dbReference>
<dbReference type="PRINTS" id="PR00344">
    <property type="entry name" value="BCTRLSENSOR"/>
</dbReference>
<dbReference type="EMBL" id="JBCHKQ010000002">
    <property type="protein sequence ID" value="MEM5948117.1"/>
    <property type="molecule type" value="Genomic_DNA"/>
</dbReference>
<dbReference type="InterPro" id="IPR013656">
    <property type="entry name" value="PAS_4"/>
</dbReference>
<evidence type="ECO:0000259" key="11">
    <source>
        <dbReference type="PROSITE" id="PS50109"/>
    </source>
</evidence>
<dbReference type="PROSITE" id="PS50113">
    <property type="entry name" value="PAC"/>
    <property type="match status" value="1"/>
</dbReference>
<evidence type="ECO:0000256" key="10">
    <source>
        <dbReference type="SAM" id="Coils"/>
    </source>
</evidence>
<dbReference type="Gene3D" id="3.40.50.2300">
    <property type="match status" value="1"/>
</dbReference>
<feature type="coiled-coil region" evidence="10">
    <location>
        <begin position="372"/>
        <end position="444"/>
    </location>
</feature>
<keyword evidence="4" id="KW-0808">Transferase</keyword>
<keyword evidence="8" id="KW-0843">Virulence</keyword>
<organism evidence="15 16">
    <name type="scientific">Rarispira pelagica</name>
    <dbReference type="NCBI Taxonomy" id="3141764"/>
    <lineage>
        <taxon>Bacteria</taxon>
        <taxon>Pseudomonadati</taxon>
        <taxon>Spirochaetota</taxon>
        <taxon>Spirochaetia</taxon>
        <taxon>Winmispirales</taxon>
        <taxon>Winmispiraceae</taxon>
        <taxon>Rarispira</taxon>
    </lineage>
</organism>
<dbReference type="InterPro" id="IPR004358">
    <property type="entry name" value="Sig_transdc_His_kin-like_C"/>
</dbReference>
<gene>
    <name evidence="15" type="ORF">WKV44_06145</name>
</gene>
<dbReference type="Pfam" id="PF00989">
    <property type="entry name" value="PAS"/>
    <property type="match status" value="1"/>
</dbReference>
<evidence type="ECO:0000256" key="4">
    <source>
        <dbReference type="ARBA" id="ARBA00022679"/>
    </source>
</evidence>